<feature type="domain" description="Acyl-CoA oxidase C-terminal" evidence="9">
    <location>
        <begin position="2859"/>
        <end position="3001"/>
    </location>
</feature>
<feature type="compositionally biased region" description="Pro residues" evidence="8">
    <location>
        <begin position="1809"/>
        <end position="1824"/>
    </location>
</feature>
<gene>
    <name evidence="13" type="ORF">Baya_8963</name>
</gene>
<feature type="compositionally biased region" description="Low complexity" evidence="8">
    <location>
        <begin position="254"/>
        <end position="268"/>
    </location>
</feature>
<dbReference type="GO" id="GO:0071949">
    <property type="term" value="F:FAD binding"/>
    <property type="evidence" value="ECO:0007669"/>
    <property type="project" value="InterPro"/>
</dbReference>
<feature type="compositionally biased region" description="Low complexity" evidence="8">
    <location>
        <begin position="440"/>
        <end position="449"/>
    </location>
</feature>
<dbReference type="FunFam" id="1.20.140.10:FF:000034">
    <property type="entry name" value="Acyl-coenzyme A oxidase"/>
    <property type="match status" value="1"/>
</dbReference>
<dbReference type="InterPro" id="IPR009100">
    <property type="entry name" value="AcylCoA_DH/oxidase_NM_dom_sf"/>
</dbReference>
<feature type="region of interest" description="Disordered" evidence="8">
    <location>
        <begin position="1"/>
        <end position="56"/>
    </location>
</feature>
<dbReference type="GO" id="GO:0016020">
    <property type="term" value="C:membrane"/>
    <property type="evidence" value="ECO:0007669"/>
    <property type="project" value="InterPro"/>
</dbReference>
<evidence type="ECO:0000256" key="1">
    <source>
        <dbReference type="ARBA" id="ARBA00001974"/>
    </source>
</evidence>
<dbReference type="Gene3D" id="1.20.140.10">
    <property type="entry name" value="Butyryl-CoA Dehydrogenase, subunit A, domain 3"/>
    <property type="match status" value="2"/>
</dbReference>
<evidence type="ECO:0000259" key="10">
    <source>
        <dbReference type="Pfam" id="PF02770"/>
    </source>
</evidence>
<feature type="compositionally biased region" description="Polar residues" evidence="8">
    <location>
        <begin position="2188"/>
        <end position="2203"/>
    </location>
</feature>
<evidence type="ECO:0000256" key="6">
    <source>
        <dbReference type="ARBA" id="ARBA00023002"/>
    </source>
</evidence>
<feature type="compositionally biased region" description="Basic and acidic residues" evidence="8">
    <location>
        <begin position="2204"/>
        <end position="2221"/>
    </location>
</feature>
<dbReference type="PANTHER" id="PTHR10909">
    <property type="entry name" value="ELECTRON TRANSPORT OXIDOREDUCTASE"/>
    <property type="match status" value="1"/>
</dbReference>
<accession>A0A556U711</accession>
<comment type="cofactor">
    <cofactor evidence="1">
        <name>FAD</name>
        <dbReference type="ChEBI" id="CHEBI:57692"/>
    </cofactor>
</comment>
<dbReference type="OrthoDB" id="538336at2759"/>
<dbReference type="Pfam" id="PF22924">
    <property type="entry name" value="ACOX_C_alpha1"/>
    <property type="match status" value="1"/>
</dbReference>
<feature type="compositionally biased region" description="Basic and acidic residues" evidence="8">
    <location>
        <begin position="1995"/>
        <end position="2009"/>
    </location>
</feature>
<feature type="compositionally biased region" description="Polar residues" evidence="8">
    <location>
        <begin position="481"/>
        <end position="490"/>
    </location>
</feature>
<protein>
    <recommendedName>
        <fullName evidence="7">Acyl-coenzyme A oxidase-like protein</fullName>
    </recommendedName>
</protein>
<dbReference type="SUPFAM" id="SSF56645">
    <property type="entry name" value="Acyl-CoA dehydrogenase NM domain-like"/>
    <property type="match status" value="1"/>
</dbReference>
<dbReference type="PANTHER" id="PTHR10909:SF352">
    <property type="entry name" value="ACYL-COENZYME A OXIDASE-LIKE PROTEIN"/>
    <property type="match status" value="1"/>
</dbReference>
<feature type="region of interest" description="Disordered" evidence="8">
    <location>
        <begin position="1941"/>
        <end position="2159"/>
    </location>
</feature>
<dbReference type="Proteomes" id="UP000319801">
    <property type="component" value="Unassembled WGS sequence"/>
</dbReference>
<dbReference type="InterPro" id="IPR006091">
    <property type="entry name" value="Acyl-CoA_Oxase/DH_mid-dom"/>
</dbReference>
<dbReference type="FunFam" id="2.40.110.10:FF:000019">
    <property type="entry name" value="Acyl-coenzyme A oxidase"/>
    <property type="match status" value="1"/>
</dbReference>
<dbReference type="Gene3D" id="2.40.110.10">
    <property type="entry name" value="Butyryl-CoA Dehydrogenase, subunit A, domain 2"/>
    <property type="match status" value="1"/>
</dbReference>
<feature type="compositionally biased region" description="Polar residues" evidence="8">
    <location>
        <begin position="360"/>
        <end position="370"/>
    </location>
</feature>
<feature type="compositionally biased region" description="Polar residues" evidence="8">
    <location>
        <begin position="1607"/>
        <end position="1616"/>
    </location>
</feature>
<feature type="compositionally biased region" description="Basic residues" evidence="8">
    <location>
        <begin position="395"/>
        <end position="405"/>
    </location>
</feature>
<dbReference type="GO" id="GO:0005504">
    <property type="term" value="F:fatty acid binding"/>
    <property type="evidence" value="ECO:0007669"/>
    <property type="project" value="TreeGrafter"/>
</dbReference>
<feature type="compositionally biased region" description="Polar residues" evidence="8">
    <location>
        <begin position="450"/>
        <end position="464"/>
    </location>
</feature>
<evidence type="ECO:0000256" key="2">
    <source>
        <dbReference type="ARBA" id="ARBA00006288"/>
    </source>
</evidence>
<feature type="compositionally biased region" description="Polar residues" evidence="8">
    <location>
        <begin position="98"/>
        <end position="122"/>
    </location>
</feature>
<keyword evidence="4" id="KW-0285">Flavoprotein</keyword>
<evidence type="ECO:0000259" key="9">
    <source>
        <dbReference type="Pfam" id="PF01756"/>
    </source>
</evidence>
<name>A0A556U711_BAGYA</name>
<feature type="domain" description="Acyl-CoA oxidase/dehydrogenase middle" evidence="10">
    <location>
        <begin position="2517"/>
        <end position="2624"/>
    </location>
</feature>
<evidence type="ECO:0000259" key="11">
    <source>
        <dbReference type="Pfam" id="PF05041"/>
    </source>
</evidence>
<dbReference type="GO" id="GO:0033540">
    <property type="term" value="P:fatty acid beta-oxidation using acyl-CoA oxidase"/>
    <property type="evidence" value="ECO:0007669"/>
    <property type="project" value="TreeGrafter"/>
</dbReference>
<feature type="region of interest" description="Disordered" evidence="8">
    <location>
        <begin position="3015"/>
        <end position="3034"/>
    </location>
</feature>
<dbReference type="InterPro" id="IPR012258">
    <property type="entry name" value="Acyl-CoA_oxidase"/>
</dbReference>
<comment type="caution">
    <text evidence="13">The sequence shown here is derived from an EMBL/GenBank/DDBJ whole genome shotgun (WGS) entry which is preliminary data.</text>
</comment>
<dbReference type="InterPro" id="IPR046373">
    <property type="entry name" value="Acyl-CoA_Oxase/DH_mid-dom_sf"/>
</dbReference>
<reference evidence="13 14" key="1">
    <citation type="journal article" date="2019" name="Genome Biol. Evol.">
        <title>Whole-Genome Sequencing of the Giant Devil Catfish, Bagarius yarrelli.</title>
        <authorList>
            <person name="Jiang W."/>
            <person name="Lv Y."/>
            <person name="Cheng L."/>
            <person name="Yang K."/>
            <person name="Chao B."/>
            <person name="Wang X."/>
            <person name="Li Y."/>
            <person name="Pan X."/>
            <person name="You X."/>
            <person name="Zhang Y."/>
            <person name="Yang J."/>
            <person name="Li J."/>
            <person name="Zhang X."/>
            <person name="Liu S."/>
            <person name="Sun C."/>
            <person name="Yang J."/>
            <person name="Shi Q."/>
        </authorList>
    </citation>
    <scope>NUCLEOTIDE SEQUENCE [LARGE SCALE GENOMIC DNA]</scope>
    <source>
        <strain evidence="13">JWS20170419001</strain>
        <tissue evidence="13">Muscle</tissue>
    </source>
</reference>
<evidence type="ECO:0000256" key="5">
    <source>
        <dbReference type="ARBA" id="ARBA00022827"/>
    </source>
</evidence>
<evidence type="ECO:0000313" key="14">
    <source>
        <dbReference type="Proteomes" id="UP000319801"/>
    </source>
</evidence>
<proteinExistence type="inferred from homology"/>
<dbReference type="InterPro" id="IPR036250">
    <property type="entry name" value="AcylCo_DH-like_C"/>
</dbReference>
<feature type="region of interest" description="Disordered" evidence="8">
    <location>
        <begin position="1427"/>
        <end position="1557"/>
    </location>
</feature>
<feature type="compositionally biased region" description="Basic and acidic residues" evidence="8">
    <location>
        <begin position="2133"/>
        <end position="2146"/>
    </location>
</feature>
<feature type="compositionally biased region" description="Basic and acidic residues" evidence="8">
    <location>
        <begin position="1593"/>
        <end position="1603"/>
    </location>
</feature>
<keyword evidence="5" id="KW-0274">FAD</keyword>
<dbReference type="InterPro" id="IPR001096">
    <property type="entry name" value="Peptidase_C13"/>
</dbReference>
<dbReference type="FunFam" id="1.20.140.10:FF:000033">
    <property type="entry name" value="Acyl-coenzyme A oxidase"/>
    <property type="match status" value="1"/>
</dbReference>
<evidence type="ECO:0000256" key="4">
    <source>
        <dbReference type="ARBA" id="ARBA00022630"/>
    </source>
</evidence>
<feature type="region of interest" description="Disordered" evidence="8">
    <location>
        <begin position="235"/>
        <end position="407"/>
    </location>
</feature>
<feature type="compositionally biased region" description="Polar residues" evidence="8">
    <location>
        <begin position="1534"/>
        <end position="1544"/>
    </location>
</feature>
<feature type="region of interest" description="Disordered" evidence="8">
    <location>
        <begin position="1592"/>
        <end position="1624"/>
    </location>
</feature>
<feature type="region of interest" description="Disordered" evidence="8">
    <location>
        <begin position="1247"/>
        <end position="1277"/>
    </location>
</feature>
<dbReference type="GO" id="GO:0005777">
    <property type="term" value="C:peroxisome"/>
    <property type="evidence" value="ECO:0007669"/>
    <property type="project" value="InterPro"/>
</dbReference>
<dbReference type="GO" id="GO:0055088">
    <property type="term" value="P:lipid homeostasis"/>
    <property type="evidence" value="ECO:0007669"/>
    <property type="project" value="TreeGrafter"/>
</dbReference>
<dbReference type="InterPro" id="IPR007735">
    <property type="entry name" value="Pecanex_C"/>
</dbReference>
<feature type="region of interest" description="Disordered" evidence="8">
    <location>
        <begin position="1805"/>
        <end position="1826"/>
    </location>
</feature>
<dbReference type="Pfam" id="PF01650">
    <property type="entry name" value="Peptidase_C13"/>
    <property type="match status" value="1"/>
</dbReference>
<feature type="compositionally biased region" description="Basic and acidic residues" evidence="8">
    <location>
        <begin position="348"/>
        <end position="359"/>
    </location>
</feature>
<feature type="compositionally biased region" description="Low complexity" evidence="8">
    <location>
        <begin position="1427"/>
        <end position="1506"/>
    </location>
</feature>
<feature type="compositionally biased region" description="Polar residues" evidence="8">
    <location>
        <begin position="1247"/>
        <end position="1260"/>
    </location>
</feature>
<evidence type="ECO:0000256" key="8">
    <source>
        <dbReference type="SAM" id="MobiDB-lite"/>
    </source>
</evidence>
<comment type="similarity">
    <text evidence="3">Belongs to the peptidase C13 family.</text>
</comment>
<dbReference type="InterPro" id="IPR002655">
    <property type="entry name" value="Acyl-CoA_oxidase_C"/>
</dbReference>
<dbReference type="EMBL" id="VCAZ01000057">
    <property type="protein sequence ID" value="TSN48448.1"/>
    <property type="molecule type" value="Genomic_DNA"/>
</dbReference>
<feature type="region of interest" description="Disordered" evidence="8">
    <location>
        <begin position="98"/>
        <end position="163"/>
    </location>
</feature>
<keyword evidence="14" id="KW-1185">Reference proteome</keyword>
<evidence type="ECO:0000256" key="3">
    <source>
        <dbReference type="ARBA" id="ARBA00009941"/>
    </source>
</evidence>
<feature type="region of interest" description="Disordered" evidence="8">
    <location>
        <begin position="2182"/>
        <end position="2222"/>
    </location>
</feature>
<feature type="region of interest" description="Disordered" evidence="8">
    <location>
        <begin position="2338"/>
        <end position="2382"/>
    </location>
</feature>
<feature type="region of interest" description="Disordered" evidence="8">
    <location>
        <begin position="432"/>
        <end position="517"/>
    </location>
</feature>
<dbReference type="GO" id="GO:0006508">
    <property type="term" value="P:proteolysis"/>
    <property type="evidence" value="ECO:0007669"/>
    <property type="project" value="InterPro"/>
</dbReference>
<feature type="domain" description="Pecanex C-terminal" evidence="11">
    <location>
        <begin position="723"/>
        <end position="872"/>
    </location>
</feature>
<feature type="compositionally biased region" description="Polar residues" evidence="8">
    <location>
        <begin position="2010"/>
        <end position="2024"/>
    </location>
</feature>
<dbReference type="GO" id="GO:0008233">
    <property type="term" value="F:peptidase activity"/>
    <property type="evidence" value="ECO:0007669"/>
    <property type="project" value="InterPro"/>
</dbReference>
<feature type="compositionally biased region" description="Polar residues" evidence="8">
    <location>
        <begin position="279"/>
        <end position="294"/>
    </location>
</feature>
<sequence>MALDEGEVIKPEQQRDATHTHTDDSSGSGDPGGGIELADFVQEKTPPVACSSRNSYTGIDSNLQIASTRGGPAAVKDLTLEPKIYGLISNDSFASMQPSTSLAQDLYSSTPHPFSQSLSSCDTEIPAHSQSFRKESSRPRGLPRTSSSAFPDPSLPDFGLYPPSRRSGLDPVCELDTLRPEGALQGSDIAVPSTSGQDCCKQHKREQRKLARSVSRETGDECQVESGLYQVEVFRGGISGGSRKKRRGEKSMESLRSLSTRSSGSMESYCSGTDRDTHSTLSSLHSEQTSSTHVESLISLSLDEGGTTEPSITSGEGNKNPHANEISPKAVNANEPMTLKNTSQTTSHEGEELKEDESGVRTSPKTSADFTSLFKEAAQDDANPKSAVPSDASQNRRRRSAKKRANSFDAARYHDYTCFRSIAKPRSAVFAKNDDDSSDLSELSHASSLNSGHQVDVNHTTGTSLRKEKAREKGKKRVSRRTASTGSTKVQLRKCPNEPQQLGAPVDPRPLSTSKSDLEAKEGEVLDAASLLGRASHLESVTRSRNSLPCPISIAETHDTNRATVNEDSVTFRRERSTFRRQAVRRRHNAGSNTASIIASPLSLQEALSQVSQVTSGSQGKGQMSSSASLLVRNGSAHLEGLQDKASTVGLHEDFACTSLPSSIYSVVRSAVTVALLYGFCYGSLLEPWDPQHIPVLFSVFCGLLVAGSYHLSRQSSDPTILISLVQDHFTSPDEYDEPAVLYEAITSHEQTLVIAHEGDPAWRSAVLSNAPSLLSLRHVLNEGTNEYKIISLNHRYLSFRVIKVNQECVRGLWAGQQQELVFLRNRNPERGSIQNAKQALRNMINSSCDQPIGYPIYVSPLTTSYCNTHTQLAHTLGGAISIASIRHFIINTWHNGPNDHVFVYFTDHGAPGLLAFPNSELYVNDLMDAVQYMRKNKMYKKMVFYIEACESGSMMKPLPVDIDVYATTAANPHESSYACYYDEARDTYLGDLYSVNWMEDSDVVVERVTNTHLEVQQLVEEHQELSQWQQKSLFLFDTAFSPPHLVFSAQVSQCSADADADSSERTGGVMSSGRESVGDLIPQDVLEVFAQERQSRRGKRSRRRNTLGRAFSWLKGRRRKTPRQNKDININLLTPGLPVPIPLPSTNTDPNMESKISCPVQHIQENVFMEGNRPKYVQDLHTEAQEGLKLLQHDENRNGVDYQDDQSIISTVTARTDDDVSFSELGMSESESTVADTISTRSVTSYQSSRSGLTRQGSTFRPLKEEKKQKKSKFNKKAGMVAGIPRHVQKELGLDRAAWTASQFTDAQLSNGGLSISTVIPTLDSISIASIPDRAIMHLQNMSLQQTLTEETQQLPAQQDNHNLSQSFDPQRLNSVAYPWMPTSGNSSSSPVMYVSPEATYMSKIIPNAILPPSVDVVELSRNRSRSSVRMVSKSSLASASPAPSRASSRASSRLSSRAPSRISSRVSSRASTRQTATLSECSGWSRSVSSETLVSDSSTISNSSTPRVASRTSQAEDSGGPQILKHYPGVQNIKTVNGNNQPEKAWKTSESPGHFNHRLSVIKKKKKPPPPPSRSYSLHSRAYTRAVPGHKTLENGSKEVKSPYSAYSSQNGNTAKPAKDNWTGQRTVLAELQLKKGLQKHEGNSPYSNTNGGSYQNNLKQFLPAIKSLTTNVLVASPAVTSLMALLDVPDPPKVLAPPPPPPEAWAHSQRTFELLCGPGPVNFERWAQNRGLKIEIPLQVAEGKITATKHVTNIMKENIETSKIQTQKNMATDMQYKTAATKVSVNVQPPCSNTLLLPRLTHVRPSPSPSPPPEHIPPLPPKDQVITVKEDTSTQLHEPIDDVICPPPHPLFPPPPPPTKVHPPGGWDETDIQSIPVPPSLHFLFKVPPIPQDDQSPTPLPTPPSIIPPAPPLIPPPPPSMPPPSSLAKPLPPLVIRQFPTSRTPPPPAIFSVPVEIPTPPKQTQQELSSKPAPIKYTPINIPLPPPLPTDITKEAKTITAEKQEKQPSLPTTHTVASTEESPPPMITPSLLQKVRLRTIRSNTKQAETPEETSKLMHQASQEAPQKPIRRSLILTTPDIPLQSVTDQKDDTQPTNTLQETHKTTLQSDTQPQSKPRILSGNAKQILLDGKLEPQDSITDKKSQKAITKPIKESMSAVSVHHTDSLTEPEPNITVQEIQTERTEPSTMQTQAEAKSQLTANDDKKEVKNDSSKTEDKLNLPLVQTEQSGKLSRPQTLTLTPPKLIPVQKVPSGSVPLTSMCLQEAIRLKTAALSTDHQAKRLSLLHSPPPSISPTSTANFIFSKNTKKVVIEKYPLSPESKSDTKKTLLQELNSVSQTSKPAADPHYTKAKVPPPVARKPSAKSENITPNSSESKVDSEHVQTAGHLSRYLDGDFWEIKDVLREEISRCELFQHSSYDLTLEQIRELTVQRLHFVLKLPLMKQHLSDQVAGKKKGFISKSLCITELICSADMATGVKMGVVCGLYGGAVTNLGTSEQVEKLYVPVTELEFTGMFAMTEKGHGSNVRGILTEAHYDPSAQEFVIHTPCENAQKMYIGNAIKGNYAAVFAQLMINGECHGPHCFVVPIRNQKGVMCPGVTAVDMKHKEGLHGVDNGILIFDRVRIPRKNLLHRFGSVSADGEYSSPIQSKGSRFNAMLAALIPTRLALTVQAMAAMKLGLIITLRYSHSRRQFGPKDQDEVKIIEHQTQYLRLMPHLAAVLALTFTTRYAAWLMDKTLCQGLDLQSNRPLQALVAGLKAYSTWTNVACLQECRECTGGMGFMMENRIPSLKCDSDVFVTFEGDNMVMLQVVVRELLSQYSKQIGKSPVSGLIKIWSSYISDSLRTSFSSFSGDKVGDLSFLLKALNYRERILQRSLAARIYTKVDKNKEEFFNAWNSCLHHVTELALAHVHRVTLEQFALAVYNCPVKEDQALLQKFCILHGTALVYQERGWYLEHSYFSPGASKQIRRQLLELCRSVKDDALKVVSDFNMPPCCIQAPIAGVPNSKAPWGFYPQPESPISQTQSQQRAKSRL</sequence>
<organism evidence="13 14">
    <name type="scientific">Bagarius yarrelli</name>
    <name type="common">Goonch</name>
    <name type="synonym">Bagrus yarrelli</name>
    <dbReference type="NCBI Taxonomy" id="175774"/>
    <lineage>
        <taxon>Eukaryota</taxon>
        <taxon>Metazoa</taxon>
        <taxon>Chordata</taxon>
        <taxon>Craniata</taxon>
        <taxon>Vertebrata</taxon>
        <taxon>Euteleostomi</taxon>
        <taxon>Actinopterygii</taxon>
        <taxon>Neopterygii</taxon>
        <taxon>Teleostei</taxon>
        <taxon>Ostariophysi</taxon>
        <taxon>Siluriformes</taxon>
        <taxon>Sisoridae</taxon>
        <taxon>Sisorinae</taxon>
        <taxon>Bagarius</taxon>
    </lineage>
</organism>
<dbReference type="Pfam" id="PF02770">
    <property type="entry name" value="Acyl-CoA_dh_M"/>
    <property type="match status" value="1"/>
</dbReference>
<evidence type="ECO:0000313" key="13">
    <source>
        <dbReference type="EMBL" id="TSN48448.1"/>
    </source>
</evidence>
<feature type="domain" description="Acyl-CoA oxidase C-alpha1" evidence="12">
    <location>
        <begin position="2661"/>
        <end position="2817"/>
    </location>
</feature>
<keyword evidence="6" id="KW-0560">Oxidoreductase</keyword>
<dbReference type="PRINTS" id="PR00776">
    <property type="entry name" value="HEMOGLOBNASE"/>
</dbReference>
<dbReference type="Pfam" id="PF05041">
    <property type="entry name" value="Pecanex_C"/>
    <property type="match status" value="1"/>
</dbReference>
<dbReference type="Gene3D" id="3.40.50.1460">
    <property type="match status" value="1"/>
</dbReference>
<dbReference type="InterPro" id="IPR055060">
    <property type="entry name" value="ACOX_C_alpha1"/>
</dbReference>
<dbReference type="Pfam" id="PF01756">
    <property type="entry name" value="ACOX"/>
    <property type="match status" value="1"/>
</dbReference>
<evidence type="ECO:0000256" key="7">
    <source>
        <dbReference type="ARBA" id="ARBA00073085"/>
    </source>
</evidence>
<dbReference type="GO" id="GO:0003997">
    <property type="term" value="F:acyl-CoA oxidase activity"/>
    <property type="evidence" value="ECO:0007669"/>
    <property type="project" value="InterPro"/>
</dbReference>
<dbReference type="SUPFAM" id="SSF47203">
    <property type="entry name" value="Acyl-CoA dehydrogenase C-terminal domain-like"/>
    <property type="match status" value="2"/>
</dbReference>
<comment type="similarity">
    <text evidence="2">Belongs to the acyl-CoA oxidase family.</text>
</comment>
<feature type="compositionally biased region" description="Polar residues" evidence="8">
    <location>
        <begin position="2096"/>
        <end position="2117"/>
    </location>
</feature>
<evidence type="ECO:0000259" key="12">
    <source>
        <dbReference type="Pfam" id="PF22924"/>
    </source>
</evidence>
<feature type="compositionally biased region" description="Polar residues" evidence="8">
    <location>
        <begin position="308"/>
        <end position="317"/>
    </location>
</feature>
<feature type="compositionally biased region" description="Basic and acidic residues" evidence="8">
    <location>
        <begin position="7"/>
        <end position="24"/>
    </location>
</feature>
<feature type="compositionally biased region" description="Polar residues" evidence="8">
    <location>
        <begin position="3019"/>
        <end position="3034"/>
    </location>
</feature>
<feature type="compositionally biased region" description="Polar residues" evidence="8">
    <location>
        <begin position="1507"/>
        <end position="1518"/>
    </location>
</feature>